<evidence type="ECO:0000259" key="1">
    <source>
        <dbReference type="SMART" id="SM00943"/>
    </source>
</evidence>
<gene>
    <name evidence="2" type="ORF">DAETH_47410</name>
</gene>
<feature type="domain" description="DNA primase/polymerase bifunctional N-terminal" evidence="1">
    <location>
        <begin position="7"/>
        <end position="179"/>
    </location>
</feature>
<dbReference type="SMART" id="SM00943">
    <property type="entry name" value="Prim-Pol"/>
    <property type="match status" value="1"/>
</dbReference>
<keyword evidence="2" id="KW-0614">Plasmid</keyword>
<sequence length="375" mass="41054">MNLLEQARRALEVGWNVIPVHPFKGPHTVMVETGHYTINDEGKRVPAWRGFQQERVSLDLLREWFHPRRRVPGMAGVTGMVSSRVVIDLDGTAGWALLKEWGLPPSALSGGGSPHLYFPHPGWKVRTLASGSFKNPPFPGLDVRGDGGMIVLPPSVLANGRYQLLSEELLDPACLPEAVALWTGLTCPPPPELPELDPSKLGAGEDAPTLLREALSRASGARNNAGYWLARELKKAGYALEDARPVMMDYADGVGQQGAHAHGRHDPYTRRHALSSLESAYRAPARLKPARRSGTVTDPLDAARRVLPQLTLEERVQLARLIAATYARESEERAAGALRSLGLNPALAREAAVQLQQGVSLPGRQRLILFLRKRR</sequence>
<protein>
    <recommendedName>
        <fullName evidence="1">DNA primase/polymerase bifunctional N-terminal domain-containing protein</fullName>
    </recommendedName>
</protein>
<accession>A0ABM8ALP3</accession>
<dbReference type="Proteomes" id="UP001064971">
    <property type="component" value="Plasmid pDAETH-3"/>
</dbReference>
<keyword evidence="3" id="KW-1185">Reference proteome</keyword>
<reference evidence="2" key="1">
    <citation type="submission" date="2022-07" db="EMBL/GenBank/DDBJ databases">
        <title>Complete Genome Sequence of the Radioresistant Bacterium Deinococcus aetherius ST0316, Isolated from the Air Dust collected in Lower Stratosphere above Japan.</title>
        <authorList>
            <person name="Satoh K."/>
            <person name="Hagiwara K."/>
            <person name="Katsumata K."/>
            <person name="Kubo A."/>
            <person name="Yokobori S."/>
            <person name="Yamagishi A."/>
            <person name="Oono Y."/>
            <person name="Narumi I."/>
        </authorList>
    </citation>
    <scope>NUCLEOTIDE SEQUENCE</scope>
    <source>
        <strain evidence="2">ST0316</strain>
        <plasmid evidence="2">pDAETH-3</plasmid>
    </source>
</reference>
<dbReference type="EMBL" id="AP026563">
    <property type="protein sequence ID" value="BDP44772.1"/>
    <property type="molecule type" value="Genomic_DNA"/>
</dbReference>
<geneLocation type="plasmid" evidence="2 3">
    <name>pDAETH-3</name>
</geneLocation>
<dbReference type="Pfam" id="PF09250">
    <property type="entry name" value="Prim-Pol"/>
    <property type="match status" value="1"/>
</dbReference>
<name>A0ABM8ALP3_9DEIO</name>
<organism evidence="2 3">
    <name type="scientific">Deinococcus aetherius</name>
    <dbReference type="NCBI Taxonomy" id="200252"/>
    <lineage>
        <taxon>Bacteria</taxon>
        <taxon>Thermotogati</taxon>
        <taxon>Deinococcota</taxon>
        <taxon>Deinococci</taxon>
        <taxon>Deinococcales</taxon>
        <taxon>Deinococcaceae</taxon>
        <taxon>Deinococcus</taxon>
    </lineage>
</organism>
<dbReference type="InterPro" id="IPR015330">
    <property type="entry name" value="DNA_primase/pol_bifunc_N"/>
</dbReference>
<evidence type="ECO:0000313" key="3">
    <source>
        <dbReference type="Proteomes" id="UP001064971"/>
    </source>
</evidence>
<proteinExistence type="predicted"/>
<evidence type="ECO:0000313" key="2">
    <source>
        <dbReference type="EMBL" id="BDP44772.1"/>
    </source>
</evidence>
<dbReference type="SUPFAM" id="SSF56747">
    <property type="entry name" value="Prim-pol domain"/>
    <property type="match status" value="1"/>
</dbReference>
<dbReference type="RefSeq" id="WP_264778692.1">
    <property type="nucleotide sequence ID" value="NZ_AP026563.1"/>
</dbReference>